<dbReference type="GO" id="GO:0005886">
    <property type="term" value="C:plasma membrane"/>
    <property type="evidence" value="ECO:0007669"/>
    <property type="project" value="UniProtKB-SubCell"/>
</dbReference>
<name>A0A5J4KZI6_9ZZZZ</name>
<evidence type="ECO:0000256" key="2">
    <source>
        <dbReference type="ARBA" id="ARBA00022475"/>
    </source>
</evidence>
<accession>A0A5J4KZI6</accession>
<dbReference type="AlphaFoldDB" id="A0A5J4KZI6"/>
<dbReference type="PANTHER" id="PTHR30558">
    <property type="entry name" value="EXBD MEMBRANE COMPONENT OF PMF-DRIVEN MACROMOLECULE IMPORT SYSTEM"/>
    <property type="match status" value="1"/>
</dbReference>
<dbReference type="GO" id="GO:0022857">
    <property type="term" value="F:transmembrane transporter activity"/>
    <property type="evidence" value="ECO:0007669"/>
    <property type="project" value="InterPro"/>
</dbReference>
<keyword evidence="5 6" id="KW-0472">Membrane</keyword>
<keyword evidence="4 6" id="KW-1133">Transmembrane helix</keyword>
<protein>
    <submittedName>
        <fullName evidence="7">Biopolymer transporter ExbD</fullName>
    </submittedName>
</protein>
<organism evidence="7">
    <name type="scientific">hot springs metagenome</name>
    <dbReference type="NCBI Taxonomy" id="433727"/>
    <lineage>
        <taxon>unclassified sequences</taxon>
        <taxon>metagenomes</taxon>
        <taxon>ecological metagenomes</taxon>
    </lineage>
</organism>
<dbReference type="PANTHER" id="PTHR30558:SF3">
    <property type="entry name" value="BIOPOLYMER TRANSPORT PROTEIN EXBD-RELATED"/>
    <property type="match status" value="1"/>
</dbReference>
<sequence>MEFERKRHDHSHMNIAPLVDVVFLLLLFFMLTSHLMQEPTIKIKLPESKTAEATKDEIKTIYISKQGEIFFKDTKVTLKDLQAVIKTDLKDAEHDFVRIKADKESDVGILVSVIDEVRLAGVRNYSIVTERKVQ</sequence>
<gene>
    <name evidence="7" type="ORF">A45J_0168</name>
</gene>
<dbReference type="Gene3D" id="3.30.420.270">
    <property type="match status" value="1"/>
</dbReference>
<dbReference type="Pfam" id="PF02472">
    <property type="entry name" value="ExbD"/>
    <property type="match status" value="1"/>
</dbReference>
<keyword evidence="3 6" id="KW-0812">Transmembrane</keyword>
<evidence type="ECO:0000256" key="6">
    <source>
        <dbReference type="SAM" id="Phobius"/>
    </source>
</evidence>
<reference evidence="7" key="1">
    <citation type="submission" date="2019-10" db="EMBL/GenBank/DDBJ databases">
        <title>Metagenomic sequencing of thiosulfate-disproportionating enrichment culture.</title>
        <authorList>
            <person name="Umezawa K."/>
            <person name="Kojima H."/>
            <person name="Fukui M."/>
        </authorList>
    </citation>
    <scope>NUCLEOTIDE SEQUENCE</scope>
    <source>
        <strain evidence="7">45J</strain>
    </source>
</reference>
<evidence type="ECO:0000256" key="4">
    <source>
        <dbReference type="ARBA" id="ARBA00022989"/>
    </source>
</evidence>
<proteinExistence type="predicted"/>
<evidence type="ECO:0000313" key="7">
    <source>
        <dbReference type="EMBL" id="GER92452.1"/>
    </source>
</evidence>
<keyword evidence="2" id="KW-1003">Cell membrane</keyword>
<comment type="subcellular location">
    <subcellularLocation>
        <location evidence="1">Cell membrane</location>
        <topology evidence="1">Single-pass membrane protein</topology>
    </subcellularLocation>
</comment>
<evidence type="ECO:0000256" key="3">
    <source>
        <dbReference type="ARBA" id="ARBA00022692"/>
    </source>
</evidence>
<comment type="caution">
    <text evidence="7">The sequence shown here is derived from an EMBL/GenBank/DDBJ whole genome shotgun (WGS) entry which is preliminary data.</text>
</comment>
<dbReference type="EMBL" id="BLAB01000001">
    <property type="protein sequence ID" value="GER92452.1"/>
    <property type="molecule type" value="Genomic_DNA"/>
</dbReference>
<feature type="transmembrane region" description="Helical" evidence="6">
    <location>
        <begin position="15"/>
        <end position="36"/>
    </location>
</feature>
<evidence type="ECO:0000256" key="5">
    <source>
        <dbReference type="ARBA" id="ARBA00023136"/>
    </source>
</evidence>
<dbReference type="InterPro" id="IPR003400">
    <property type="entry name" value="ExbD"/>
</dbReference>
<evidence type="ECO:0000256" key="1">
    <source>
        <dbReference type="ARBA" id="ARBA00004162"/>
    </source>
</evidence>